<evidence type="ECO:0000256" key="4">
    <source>
        <dbReference type="ARBA" id="ARBA00022723"/>
    </source>
</evidence>
<comment type="cofactor">
    <cofactor evidence="11">
        <name>Mg(2+)</name>
        <dbReference type="ChEBI" id="CHEBI:18420"/>
    </cofactor>
    <cofactor evidence="11">
        <name>Mn(2+)</name>
        <dbReference type="ChEBI" id="CHEBI:29035"/>
    </cofactor>
    <cofactor evidence="11">
        <name>Ca(2+)</name>
        <dbReference type="ChEBI" id="CHEBI:29108"/>
    </cofactor>
    <text evidence="11">Binds two Mg(2+) per subunit. The magnesium ions form salt bridges with both the protein and the DNA. Can also accept other divalent metal cations, such as Mn(2+) or Ca(2+).</text>
</comment>
<feature type="binding site" evidence="11">
    <location>
        <position position="512"/>
    </location>
    <ligand>
        <name>Mg(2+)</name>
        <dbReference type="ChEBI" id="CHEBI:18420"/>
        <label>2</label>
    </ligand>
</feature>
<dbReference type="Proteomes" id="UP000198324">
    <property type="component" value="Unassembled WGS sequence"/>
</dbReference>
<proteinExistence type="inferred from homology"/>
<feature type="domain" description="Toprim" evidence="12">
    <location>
        <begin position="426"/>
        <end position="547"/>
    </location>
</feature>
<accession>A0A238ZSM4</accession>
<dbReference type="EMBL" id="FZOC01000003">
    <property type="protein sequence ID" value="SNR86427.1"/>
    <property type="molecule type" value="Genomic_DNA"/>
</dbReference>
<dbReference type="Gene3D" id="3.30.565.10">
    <property type="entry name" value="Histidine kinase-like ATPase, C-terminal domain"/>
    <property type="match status" value="1"/>
</dbReference>
<dbReference type="PRINTS" id="PR00418">
    <property type="entry name" value="TPI2FAMILY"/>
</dbReference>
<keyword evidence="6 11" id="KW-0067">ATP-binding</keyword>
<dbReference type="GO" id="GO:0005694">
    <property type="term" value="C:chromosome"/>
    <property type="evidence" value="ECO:0007669"/>
    <property type="project" value="InterPro"/>
</dbReference>
<dbReference type="GO" id="GO:0006261">
    <property type="term" value="P:DNA-templated DNA replication"/>
    <property type="evidence" value="ECO:0007669"/>
    <property type="project" value="UniProtKB-UniRule"/>
</dbReference>
<dbReference type="InterPro" id="IPR001241">
    <property type="entry name" value="Topo_IIA"/>
</dbReference>
<dbReference type="InterPro" id="IPR006171">
    <property type="entry name" value="TOPRIM_dom"/>
</dbReference>
<dbReference type="Pfam" id="PF02518">
    <property type="entry name" value="HATPase_c"/>
    <property type="match status" value="1"/>
</dbReference>
<keyword evidence="5 11" id="KW-0547">Nucleotide-binding</keyword>
<keyword evidence="8 11" id="KW-0799">Topoisomerase</keyword>
<dbReference type="FunFam" id="3.40.50.670:FF:000001">
    <property type="entry name" value="DNA topoisomerase 2"/>
    <property type="match status" value="1"/>
</dbReference>
<dbReference type="HAMAP" id="MF_01898">
    <property type="entry name" value="GyrB"/>
    <property type="match status" value="1"/>
</dbReference>
<dbReference type="PRINTS" id="PR01159">
    <property type="entry name" value="DNAGYRASEB"/>
</dbReference>
<dbReference type="CDD" id="cd16928">
    <property type="entry name" value="HATPase_GyrB-like"/>
    <property type="match status" value="1"/>
</dbReference>
<keyword evidence="14" id="KW-1185">Reference proteome</keyword>
<feature type="site" description="Interaction with DNA" evidence="11">
    <location>
        <position position="460"/>
    </location>
</feature>
<dbReference type="Pfam" id="PF00204">
    <property type="entry name" value="DNA_gyraseB"/>
    <property type="match status" value="1"/>
</dbReference>
<dbReference type="Gene3D" id="3.40.50.670">
    <property type="match status" value="2"/>
</dbReference>
<evidence type="ECO:0000256" key="9">
    <source>
        <dbReference type="ARBA" id="ARBA00023125"/>
    </source>
</evidence>
<dbReference type="SMART" id="SM00433">
    <property type="entry name" value="TOP2c"/>
    <property type="match status" value="1"/>
</dbReference>
<dbReference type="AlphaFoldDB" id="A0A238ZSM4"/>
<dbReference type="GO" id="GO:0006265">
    <property type="term" value="P:DNA topological change"/>
    <property type="evidence" value="ECO:0007669"/>
    <property type="project" value="UniProtKB-UniRule"/>
</dbReference>
<evidence type="ECO:0000259" key="12">
    <source>
        <dbReference type="PROSITE" id="PS50880"/>
    </source>
</evidence>
<comment type="catalytic activity">
    <reaction evidence="1 11">
        <text>ATP-dependent breakage, passage and rejoining of double-stranded DNA.</text>
        <dbReference type="EC" id="5.6.2.2"/>
    </reaction>
</comment>
<dbReference type="InterPro" id="IPR049353">
    <property type="entry name" value="GyrB_hook"/>
</dbReference>
<dbReference type="InterPro" id="IPR020568">
    <property type="entry name" value="Ribosomal_Su5_D2-typ_SF"/>
</dbReference>
<dbReference type="CDD" id="cd00822">
    <property type="entry name" value="TopoII_Trans_DNA_gyrase"/>
    <property type="match status" value="1"/>
</dbReference>
<protein>
    <recommendedName>
        <fullName evidence="11">DNA gyrase subunit B</fullName>
        <ecNumber evidence="11">5.6.2.2</ecNumber>
    </recommendedName>
</protein>
<dbReference type="SUPFAM" id="SSF56719">
    <property type="entry name" value="Type II DNA topoisomerase"/>
    <property type="match status" value="1"/>
</dbReference>
<dbReference type="PANTHER" id="PTHR45866:SF1">
    <property type="entry name" value="DNA GYRASE SUBUNIT B, MITOCHONDRIAL"/>
    <property type="match status" value="1"/>
</dbReference>
<comment type="subcellular location">
    <subcellularLocation>
        <location evidence="11">Cytoplasm</location>
    </subcellularLocation>
</comment>
<evidence type="ECO:0000256" key="3">
    <source>
        <dbReference type="ARBA" id="ARBA00022490"/>
    </source>
</evidence>
<keyword evidence="10 11" id="KW-0413">Isomerase</keyword>
<dbReference type="NCBIfam" id="NF004189">
    <property type="entry name" value="PRK05644.1"/>
    <property type="match status" value="1"/>
</dbReference>
<dbReference type="InterPro" id="IPR013506">
    <property type="entry name" value="Topo_IIA_bsu_dom2"/>
</dbReference>
<dbReference type="InterPro" id="IPR034160">
    <property type="entry name" value="TOPRIM_GyrB"/>
</dbReference>
<evidence type="ECO:0000313" key="13">
    <source>
        <dbReference type="EMBL" id="SNR86427.1"/>
    </source>
</evidence>
<keyword evidence="9" id="KW-0238">DNA-binding</keyword>
<dbReference type="EC" id="5.6.2.2" evidence="11"/>
<dbReference type="GO" id="GO:0005524">
    <property type="term" value="F:ATP binding"/>
    <property type="evidence" value="ECO:0007669"/>
    <property type="project" value="UniProtKB-UniRule"/>
</dbReference>
<dbReference type="NCBIfam" id="TIGR01059">
    <property type="entry name" value="gyrB"/>
    <property type="match status" value="1"/>
</dbReference>
<name>A0A238ZSM4_9BACT</name>
<dbReference type="GO" id="GO:0005737">
    <property type="term" value="C:cytoplasm"/>
    <property type="evidence" value="ECO:0007669"/>
    <property type="project" value="UniProtKB-SubCell"/>
</dbReference>
<dbReference type="InterPro" id="IPR014721">
    <property type="entry name" value="Ribsml_uS5_D2-typ_fold_subgr"/>
</dbReference>
<comment type="similarity">
    <text evidence="2 11">Belongs to the type II topoisomerase GyrB family.</text>
</comment>
<dbReference type="SUPFAM" id="SSF55874">
    <property type="entry name" value="ATPase domain of HSP90 chaperone/DNA topoisomerase II/histidine kinase"/>
    <property type="match status" value="1"/>
</dbReference>
<evidence type="ECO:0000256" key="2">
    <source>
        <dbReference type="ARBA" id="ARBA00010708"/>
    </source>
</evidence>
<dbReference type="RefSeq" id="WP_089273499.1">
    <property type="nucleotide sequence ID" value="NZ_FZOC01000003.1"/>
</dbReference>
<feature type="binding site" evidence="11">
    <location>
        <position position="514"/>
    </location>
    <ligand>
        <name>Mg(2+)</name>
        <dbReference type="ChEBI" id="CHEBI:18420"/>
        <label>2</label>
    </ligand>
</feature>
<dbReference type="PROSITE" id="PS00177">
    <property type="entry name" value="TOPOISOMERASE_II"/>
    <property type="match status" value="1"/>
</dbReference>
<dbReference type="InterPro" id="IPR011557">
    <property type="entry name" value="GyrB"/>
</dbReference>
<feature type="binding site" evidence="11">
    <location>
        <position position="432"/>
    </location>
    <ligand>
        <name>Mg(2+)</name>
        <dbReference type="ChEBI" id="CHEBI:18420"/>
        <label>1</label>
        <note>catalytic</note>
    </ligand>
</feature>
<evidence type="ECO:0000256" key="8">
    <source>
        <dbReference type="ARBA" id="ARBA00023029"/>
    </source>
</evidence>
<dbReference type="SMART" id="SM00387">
    <property type="entry name" value="HATPase_c"/>
    <property type="match status" value="1"/>
</dbReference>
<evidence type="ECO:0000313" key="14">
    <source>
        <dbReference type="Proteomes" id="UP000198324"/>
    </source>
</evidence>
<evidence type="ECO:0000256" key="5">
    <source>
        <dbReference type="ARBA" id="ARBA00022741"/>
    </source>
</evidence>
<dbReference type="SUPFAM" id="SSF54211">
    <property type="entry name" value="Ribosomal protein S5 domain 2-like"/>
    <property type="match status" value="1"/>
</dbReference>
<dbReference type="CDD" id="cd03366">
    <property type="entry name" value="TOPRIM_TopoIIA_GyrB"/>
    <property type="match status" value="1"/>
</dbReference>
<keyword evidence="3 11" id="KW-0963">Cytoplasm</keyword>
<comment type="function">
    <text evidence="11">A type II topoisomerase that negatively supercoils closed circular double-stranded (ds) DNA in an ATP-dependent manner to modulate DNA topology and maintain chromosomes in an underwound state. Negative supercoiling favors strand separation, and DNA replication, transcription, recombination and repair, all of which involve strand separation. Also able to catalyze the interconversion of other topological isomers of dsDNA rings, including catenanes and knotted rings. Type II topoisomerases break and join 2 DNA strands simultaneously in an ATP-dependent manner.</text>
</comment>
<dbReference type="FunFam" id="3.30.230.10:FF:000005">
    <property type="entry name" value="DNA gyrase subunit B"/>
    <property type="match status" value="1"/>
</dbReference>
<dbReference type="GO" id="GO:0046872">
    <property type="term" value="F:metal ion binding"/>
    <property type="evidence" value="ECO:0007669"/>
    <property type="project" value="UniProtKB-KW"/>
</dbReference>
<dbReference type="GO" id="GO:0003677">
    <property type="term" value="F:DNA binding"/>
    <property type="evidence" value="ECO:0007669"/>
    <property type="project" value="UniProtKB-KW"/>
</dbReference>
<dbReference type="PANTHER" id="PTHR45866">
    <property type="entry name" value="DNA GYRASE/TOPOISOMERASE SUBUNIT B"/>
    <property type="match status" value="1"/>
</dbReference>
<organism evidence="13 14">
    <name type="scientific">Humidesulfovibrio mexicanus</name>
    <dbReference type="NCBI Taxonomy" id="147047"/>
    <lineage>
        <taxon>Bacteria</taxon>
        <taxon>Pseudomonadati</taxon>
        <taxon>Thermodesulfobacteriota</taxon>
        <taxon>Desulfovibrionia</taxon>
        <taxon>Desulfovibrionales</taxon>
        <taxon>Desulfovibrionaceae</taxon>
        <taxon>Humidesulfovibrio</taxon>
    </lineage>
</organism>
<dbReference type="InterPro" id="IPR013759">
    <property type="entry name" value="Topo_IIA_B_C"/>
</dbReference>
<dbReference type="Pfam" id="PF01751">
    <property type="entry name" value="Toprim"/>
    <property type="match status" value="1"/>
</dbReference>
<feature type="site" description="Interaction with DNA" evidence="11">
    <location>
        <position position="457"/>
    </location>
</feature>
<keyword evidence="4 11" id="KW-0479">Metal-binding</keyword>
<dbReference type="Pfam" id="PF21249">
    <property type="entry name" value="GyrB_hook"/>
    <property type="match status" value="1"/>
</dbReference>
<dbReference type="InterPro" id="IPR036890">
    <property type="entry name" value="HATPase_C_sf"/>
</dbReference>
<sequence>MTEKEKNAAAYTADSITVLEGLSAVRKRPAMYIGSTDARGLHHLVYEVVDNAIDEAMAGYCTRVKVTLHMDNSVTVSDNGRGIPVDMHPKEKKTALEVVMTILHAGGKFDNNAYKVSGGLHGVGVSVVNALSETLTATVKRGGRAYQQTYVRGVPAGPVTELGEATGTGTKVRFKPDEEIFETNQYEYAILKKRFQELAYLNRGIEIEFLDERTGDKDNFKFEGGIRSFVEDLNQGQTAVHEMIYAIGESDSGEHGTVVTEIAVQYNQGYKENVQTFANNIRTIEGGTHLAGFKTALTRALNTYIQKSELSKKLKEKLAGDDVREGLTAVVSVKLPMPQFEGQTKTKLGNSEVAGLVAGLVYEKLTTFLEENPKEAKAIIEKVVDAARAREAARKARDLVRRKGALSDNALPGKLADCQSKDPGESEIFIVEGDSAGGSAKQGRNPRIQAILPLRGKILNVEKTRYDKMLGNKEIRALITAMGVGVPGNGLDDEHTPDFERLRYHKIVIMTDADVDGSHIRTLLLTFFFRQYRELIDRGFIYIAQPPLFRAHKGKFEQYIKDEKELHAFLLSQAERDLAVTAQEAEAGPRVFRAKELRALLDQIRQLKDRVREALHMGIEEPLFISLVRQPRRAPEDFAAAPVEELLSGVVDAGYGVHLDVEQGEDETERRSFVVFTSANGHRTRLGLEFFNSKTYRKAQEMYESLSSQCGGHEFSLARAEGASVKVNGFFPLLDAVLEESHRGYTVQRYKGLGEMNPEQLWETTMDPDKRTLLQVKIDDAEAADRIFSELMGDCVTPRREFIERNAMTVEELDI</sequence>
<dbReference type="InterPro" id="IPR000565">
    <property type="entry name" value="Topo_IIA_B"/>
</dbReference>
<dbReference type="InterPro" id="IPR013760">
    <property type="entry name" value="Topo_IIA-like_dom_sf"/>
</dbReference>
<dbReference type="FunFam" id="3.30.565.10:FF:000002">
    <property type="entry name" value="DNA gyrase subunit B"/>
    <property type="match status" value="1"/>
</dbReference>
<keyword evidence="7 11" id="KW-0460">Magnesium</keyword>
<dbReference type="PROSITE" id="PS50880">
    <property type="entry name" value="TOPRIM"/>
    <property type="match status" value="1"/>
</dbReference>
<dbReference type="InterPro" id="IPR003594">
    <property type="entry name" value="HATPase_dom"/>
</dbReference>
<dbReference type="InterPro" id="IPR018522">
    <property type="entry name" value="TopoIIA_CS"/>
</dbReference>
<reference evidence="13 14" key="1">
    <citation type="submission" date="2017-06" db="EMBL/GenBank/DDBJ databases">
        <authorList>
            <person name="Kim H.J."/>
            <person name="Triplett B.A."/>
        </authorList>
    </citation>
    <scope>NUCLEOTIDE SEQUENCE [LARGE SCALE GENOMIC DNA]</scope>
    <source>
        <strain evidence="13 14">DSM 13116</strain>
    </source>
</reference>
<dbReference type="InterPro" id="IPR002288">
    <property type="entry name" value="DNA_gyrase_B_C"/>
</dbReference>
<dbReference type="Pfam" id="PF00986">
    <property type="entry name" value="DNA_gyraseB_C"/>
    <property type="match status" value="1"/>
</dbReference>
<dbReference type="Gene3D" id="3.30.230.10">
    <property type="match status" value="1"/>
</dbReference>
<evidence type="ECO:0000256" key="11">
    <source>
        <dbReference type="HAMAP-Rule" id="MF_01898"/>
    </source>
</evidence>
<evidence type="ECO:0000256" key="7">
    <source>
        <dbReference type="ARBA" id="ARBA00022842"/>
    </source>
</evidence>
<gene>
    <name evidence="11" type="primary">gyrB</name>
    <name evidence="13" type="ORF">SAMN04488503_1580</name>
</gene>
<evidence type="ECO:0000256" key="10">
    <source>
        <dbReference type="ARBA" id="ARBA00023235"/>
    </source>
</evidence>
<evidence type="ECO:0000256" key="6">
    <source>
        <dbReference type="ARBA" id="ARBA00022840"/>
    </source>
</evidence>
<evidence type="ECO:0000256" key="1">
    <source>
        <dbReference type="ARBA" id="ARBA00000185"/>
    </source>
</evidence>
<dbReference type="GO" id="GO:0003918">
    <property type="term" value="F:DNA topoisomerase type II (double strand cut, ATP-hydrolyzing) activity"/>
    <property type="evidence" value="ECO:0007669"/>
    <property type="project" value="UniProtKB-UniRule"/>
</dbReference>
<comment type="miscellaneous">
    <text evidence="11">Few gyrases are as efficient as E.coli at forming negative supercoils. Not all organisms have 2 type II topoisomerases; in organisms with a single type II topoisomerase this enzyme also has to decatenate newly replicated chromosomes.</text>
</comment>
<feature type="binding site" evidence="11">
    <location>
        <position position="512"/>
    </location>
    <ligand>
        <name>Mg(2+)</name>
        <dbReference type="ChEBI" id="CHEBI:18420"/>
        <label>1</label>
        <note>catalytic</note>
    </ligand>
</feature>
<dbReference type="NCBIfam" id="NF011501">
    <property type="entry name" value="PRK14939.1"/>
    <property type="match status" value="1"/>
</dbReference>
<dbReference type="OrthoDB" id="9802808at2"/>
<comment type="subunit">
    <text evidence="11">Heterotetramer, composed of two GyrA and two GyrB chains. In the heterotetramer, GyrA contains the active site tyrosine that forms a transient covalent intermediate with DNA, while GyrB binds cofactors and catalyzes ATP hydrolysis.</text>
</comment>